<dbReference type="CDD" id="cd00192">
    <property type="entry name" value="PTKc"/>
    <property type="match status" value="1"/>
</dbReference>
<dbReference type="PANTHER" id="PTHR24416">
    <property type="entry name" value="TYROSINE-PROTEIN KINASE RECEPTOR"/>
    <property type="match status" value="1"/>
</dbReference>
<comment type="catalytic activity">
    <reaction evidence="2">
        <text>L-tyrosyl-[protein] + ATP = O-phospho-L-tyrosyl-[protein] + ADP + H(+)</text>
        <dbReference type="Rhea" id="RHEA:10596"/>
        <dbReference type="Rhea" id="RHEA-COMP:10136"/>
        <dbReference type="Rhea" id="RHEA-COMP:20101"/>
        <dbReference type="ChEBI" id="CHEBI:15378"/>
        <dbReference type="ChEBI" id="CHEBI:30616"/>
        <dbReference type="ChEBI" id="CHEBI:46858"/>
        <dbReference type="ChEBI" id="CHEBI:61978"/>
        <dbReference type="ChEBI" id="CHEBI:456216"/>
        <dbReference type="EC" id="2.7.10.1"/>
    </reaction>
</comment>
<dbReference type="PANTHER" id="PTHR24416:SF611">
    <property type="entry name" value="TYROSINE-PROTEIN KINASE TRANSMEMBRANE RECEPTOR ROR"/>
    <property type="match status" value="1"/>
</dbReference>
<organism evidence="6 7">
    <name type="scientific">Parascaris univalens</name>
    <name type="common">Nematode worm</name>
    <dbReference type="NCBI Taxonomy" id="6257"/>
    <lineage>
        <taxon>Eukaryota</taxon>
        <taxon>Metazoa</taxon>
        <taxon>Ecdysozoa</taxon>
        <taxon>Nematoda</taxon>
        <taxon>Chromadorea</taxon>
        <taxon>Rhabditida</taxon>
        <taxon>Spirurina</taxon>
        <taxon>Ascaridomorpha</taxon>
        <taxon>Ascaridoidea</taxon>
        <taxon>Ascarididae</taxon>
        <taxon>Parascaris</taxon>
    </lineage>
</organism>
<comment type="subcellular location">
    <subcellularLocation>
        <location evidence="1">Membrane</location>
        <topology evidence="1">Single-pass membrane protein</topology>
    </subcellularLocation>
</comment>
<evidence type="ECO:0000256" key="3">
    <source>
        <dbReference type="PROSITE-ProRule" id="PRU10141"/>
    </source>
</evidence>
<dbReference type="PROSITE" id="PS00107">
    <property type="entry name" value="PROTEIN_KINASE_ATP"/>
    <property type="match status" value="1"/>
</dbReference>
<dbReference type="SMART" id="SM00219">
    <property type="entry name" value="TyrKc"/>
    <property type="match status" value="1"/>
</dbReference>
<dbReference type="Pfam" id="PF07714">
    <property type="entry name" value="PK_Tyr_Ser-Thr"/>
    <property type="match status" value="1"/>
</dbReference>
<evidence type="ECO:0000256" key="4">
    <source>
        <dbReference type="SAM" id="MobiDB-lite"/>
    </source>
</evidence>
<evidence type="ECO:0000256" key="1">
    <source>
        <dbReference type="ARBA" id="ARBA00004167"/>
    </source>
</evidence>
<evidence type="ECO:0000259" key="5">
    <source>
        <dbReference type="PROSITE" id="PS50011"/>
    </source>
</evidence>
<evidence type="ECO:0000313" key="8">
    <source>
        <dbReference type="WBParaSite" id="PgR019_g094_t02"/>
    </source>
</evidence>
<reference evidence="7 8" key="1">
    <citation type="submission" date="2022-11" db="UniProtKB">
        <authorList>
            <consortium name="WormBaseParasite"/>
        </authorList>
    </citation>
    <scope>IDENTIFICATION</scope>
</reference>
<dbReference type="GO" id="GO:0004714">
    <property type="term" value="F:transmembrane receptor protein tyrosine kinase activity"/>
    <property type="evidence" value="ECO:0007669"/>
    <property type="project" value="UniProtKB-EC"/>
</dbReference>
<dbReference type="WBParaSite" id="PgR019_g094_t02">
    <property type="protein sequence ID" value="PgR019_g094_t02"/>
    <property type="gene ID" value="PgR019_g094"/>
</dbReference>
<accession>A0A915AXH5</accession>
<dbReference type="PROSITE" id="PS00109">
    <property type="entry name" value="PROTEIN_KINASE_TYR"/>
    <property type="match status" value="1"/>
</dbReference>
<dbReference type="InterPro" id="IPR001245">
    <property type="entry name" value="Ser-Thr/Tyr_kinase_cat_dom"/>
</dbReference>
<dbReference type="InterPro" id="IPR011009">
    <property type="entry name" value="Kinase-like_dom_sf"/>
</dbReference>
<name>A0A915AXH5_PARUN</name>
<dbReference type="PROSITE" id="PS50011">
    <property type="entry name" value="PROTEIN_KINASE_DOM"/>
    <property type="match status" value="1"/>
</dbReference>
<dbReference type="WBParaSite" id="PgR019_g094_t01">
    <property type="protein sequence ID" value="PgR019_g094_t01"/>
    <property type="gene ID" value="PgR019_g094"/>
</dbReference>
<dbReference type="Proteomes" id="UP000887569">
    <property type="component" value="Unplaced"/>
</dbReference>
<dbReference type="SUPFAM" id="SSF56112">
    <property type="entry name" value="Protein kinase-like (PK-like)"/>
    <property type="match status" value="1"/>
</dbReference>
<dbReference type="InterPro" id="IPR000719">
    <property type="entry name" value="Prot_kinase_dom"/>
</dbReference>
<feature type="domain" description="Protein kinase" evidence="5">
    <location>
        <begin position="21"/>
        <end position="282"/>
    </location>
</feature>
<dbReference type="GO" id="GO:0005886">
    <property type="term" value="C:plasma membrane"/>
    <property type="evidence" value="ECO:0007669"/>
    <property type="project" value="TreeGrafter"/>
</dbReference>
<keyword evidence="6" id="KW-1185">Reference proteome</keyword>
<sequence>IMDSRLKDISDPFIVKSSEITISHDKVGAGNFADVYKGVLRRDKGQKEVAVKIVRLGGGNIGNAFDWLAEMSNEALIMSLHNHRGIIEFFGVSTDKIPMIVMEYCIGGSLDIHLRRFKEHILSAERIRYLYEISSAMRYLERKQCVHRDLATRNVLISADGFLRICDFGMSRCPLVAPPKDSGSSQIPIRWMAPESLTRNPVYSNKSDVWSYGVVIYEIFNCGKKPWPEKPVKWIATKIRRGITPELPKRMPRLVREVVNSCFKHDPSERPTFKQLNGRIALIQDLRFPSPDVRLLTLSKLRGVNPTSAISEMDPEAICIELDDKQDEKSVVVSYATRSIIPTTTTSVKEEGNKMKEDSKETPEVDEGKNKLSPLKNKDASSAEDDINSSVYRQ</sequence>
<dbReference type="InterPro" id="IPR050122">
    <property type="entry name" value="RTK"/>
</dbReference>
<dbReference type="GO" id="GO:0043235">
    <property type="term" value="C:receptor complex"/>
    <property type="evidence" value="ECO:0007669"/>
    <property type="project" value="TreeGrafter"/>
</dbReference>
<dbReference type="AlphaFoldDB" id="A0A915AXH5"/>
<dbReference type="GO" id="GO:0005524">
    <property type="term" value="F:ATP binding"/>
    <property type="evidence" value="ECO:0007669"/>
    <property type="project" value="UniProtKB-UniRule"/>
</dbReference>
<dbReference type="Gene3D" id="1.10.510.10">
    <property type="entry name" value="Transferase(Phosphotransferase) domain 1"/>
    <property type="match status" value="1"/>
</dbReference>
<dbReference type="GO" id="GO:0007169">
    <property type="term" value="P:cell surface receptor protein tyrosine kinase signaling pathway"/>
    <property type="evidence" value="ECO:0007669"/>
    <property type="project" value="TreeGrafter"/>
</dbReference>
<dbReference type="InterPro" id="IPR020635">
    <property type="entry name" value="Tyr_kinase_cat_dom"/>
</dbReference>
<feature type="compositionally biased region" description="Basic and acidic residues" evidence="4">
    <location>
        <begin position="348"/>
        <end position="381"/>
    </location>
</feature>
<feature type="binding site" evidence="3">
    <location>
        <position position="52"/>
    </location>
    <ligand>
        <name>ATP</name>
        <dbReference type="ChEBI" id="CHEBI:30616"/>
    </ligand>
</feature>
<dbReference type="PRINTS" id="PR00109">
    <property type="entry name" value="TYRKINASE"/>
</dbReference>
<dbReference type="InterPro" id="IPR008266">
    <property type="entry name" value="Tyr_kinase_AS"/>
</dbReference>
<keyword evidence="3" id="KW-0547">Nucleotide-binding</keyword>
<evidence type="ECO:0000256" key="2">
    <source>
        <dbReference type="ARBA" id="ARBA00051243"/>
    </source>
</evidence>
<protein>
    <submittedName>
        <fullName evidence="7 8">Protein kinase domain-containing protein</fullName>
    </submittedName>
</protein>
<evidence type="ECO:0000313" key="7">
    <source>
        <dbReference type="WBParaSite" id="PgR019_g094_t01"/>
    </source>
</evidence>
<proteinExistence type="predicted"/>
<dbReference type="InterPro" id="IPR017441">
    <property type="entry name" value="Protein_kinase_ATP_BS"/>
</dbReference>
<feature type="region of interest" description="Disordered" evidence="4">
    <location>
        <begin position="344"/>
        <end position="394"/>
    </location>
</feature>
<keyword evidence="3" id="KW-0067">ATP-binding</keyword>
<evidence type="ECO:0000313" key="6">
    <source>
        <dbReference type="Proteomes" id="UP000887569"/>
    </source>
</evidence>